<dbReference type="Proteomes" id="UP000663881">
    <property type="component" value="Unassembled WGS sequence"/>
</dbReference>
<reference evidence="2" key="1">
    <citation type="submission" date="2021-02" db="EMBL/GenBank/DDBJ databases">
        <authorList>
            <person name="Nowell W R."/>
        </authorList>
    </citation>
    <scope>NUCLEOTIDE SEQUENCE</scope>
</reference>
<evidence type="ECO:0000313" key="3">
    <source>
        <dbReference type="EMBL" id="CAF3729456.1"/>
    </source>
</evidence>
<dbReference type="GO" id="GO:0008080">
    <property type="term" value="F:N-acetyltransferase activity"/>
    <property type="evidence" value="ECO:0007669"/>
    <property type="project" value="TreeGrafter"/>
</dbReference>
<proteinExistence type="predicted"/>
<dbReference type="EMBL" id="CAJNON010000217">
    <property type="protein sequence ID" value="CAF1112525.1"/>
    <property type="molecule type" value="Genomic_DNA"/>
</dbReference>
<dbReference type="PANTHER" id="PTHR20905:SF1">
    <property type="entry name" value="AT07410P-RELATED"/>
    <property type="match status" value="1"/>
</dbReference>
<sequence length="230" mass="26128">MIHDEEYVYELIHDETTARICAQLLADEFVAHEPFTNFSLVSSKDLYDEIVWPSMLDALSDGLSFLVRHRSSDEIVAAIIADDLYFGHKKHPYNPSGPPACTPVIDILDEMDDMFINRDFGQELKPHMVLHIWMGATRADHSGKGLATRLREVTIDHARDVKGFQYVFVQATGPATRHIYLKMGGNIVTEVDPTTWIWKKKDNGILCPYKKYNKGRIPNILIKLTQNGGN</sequence>
<dbReference type="SUPFAM" id="SSF55729">
    <property type="entry name" value="Acyl-CoA N-acyltransferases (Nat)"/>
    <property type="match status" value="1"/>
</dbReference>
<evidence type="ECO:0000259" key="1">
    <source>
        <dbReference type="Pfam" id="PF00583"/>
    </source>
</evidence>
<comment type="caution">
    <text evidence="2">The sequence shown here is derived from an EMBL/GenBank/DDBJ whole genome shotgun (WGS) entry which is preliminary data.</text>
</comment>
<dbReference type="Pfam" id="PF00583">
    <property type="entry name" value="Acetyltransf_1"/>
    <property type="match status" value="1"/>
</dbReference>
<dbReference type="PANTHER" id="PTHR20905">
    <property type="entry name" value="N-ACETYLTRANSFERASE-RELATED"/>
    <property type="match status" value="1"/>
</dbReference>
<accession>A0A814PZS9</accession>
<name>A0A814PZS9_9BILA</name>
<dbReference type="AlphaFoldDB" id="A0A814PZS9"/>
<organism evidence="2 4">
    <name type="scientific">Adineta steineri</name>
    <dbReference type="NCBI Taxonomy" id="433720"/>
    <lineage>
        <taxon>Eukaryota</taxon>
        <taxon>Metazoa</taxon>
        <taxon>Spiralia</taxon>
        <taxon>Gnathifera</taxon>
        <taxon>Rotifera</taxon>
        <taxon>Eurotatoria</taxon>
        <taxon>Bdelloidea</taxon>
        <taxon>Adinetida</taxon>
        <taxon>Adinetidae</taxon>
        <taxon>Adineta</taxon>
    </lineage>
</organism>
<evidence type="ECO:0000313" key="4">
    <source>
        <dbReference type="Proteomes" id="UP000663891"/>
    </source>
</evidence>
<dbReference type="InterPro" id="IPR016181">
    <property type="entry name" value="Acyl_CoA_acyltransferase"/>
</dbReference>
<feature type="domain" description="N-acetyltransferase" evidence="1">
    <location>
        <begin position="126"/>
        <end position="184"/>
    </location>
</feature>
<dbReference type="Proteomes" id="UP000663891">
    <property type="component" value="Unassembled WGS sequence"/>
</dbReference>
<dbReference type="InterPro" id="IPR000182">
    <property type="entry name" value="GNAT_dom"/>
</dbReference>
<evidence type="ECO:0000313" key="2">
    <source>
        <dbReference type="EMBL" id="CAF1112525.1"/>
    </source>
</evidence>
<dbReference type="EMBL" id="CAJOAY010000757">
    <property type="protein sequence ID" value="CAF3729456.1"/>
    <property type="molecule type" value="Genomic_DNA"/>
</dbReference>
<gene>
    <name evidence="3" type="ORF">OKA104_LOCUS14389</name>
    <name evidence="2" type="ORF">VCS650_LOCUS20727</name>
</gene>
<dbReference type="OrthoDB" id="9977091at2759"/>
<protein>
    <recommendedName>
        <fullName evidence="1">N-acetyltransferase domain-containing protein</fullName>
    </recommendedName>
</protein>
<dbReference type="Gene3D" id="3.40.630.30">
    <property type="match status" value="1"/>
</dbReference>